<name>A0A183TXA6_TOXCA</name>
<evidence type="ECO:0000313" key="1">
    <source>
        <dbReference type="EMBL" id="VDM25014.1"/>
    </source>
</evidence>
<protein>
    <submittedName>
        <fullName evidence="3">DHO_dh domain-containing protein</fullName>
    </submittedName>
</protein>
<keyword evidence="2" id="KW-1185">Reference proteome</keyword>
<organism evidence="2 3">
    <name type="scientific">Toxocara canis</name>
    <name type="common">Canine roundworm</name>
    <dbReference type="NCBI Taxonomy" id="6265"/>
    <lineage>
        <taxon>Eukaryota</taxon>
        <taxon>Metazoa</taxon>
        <taxon>Ecdysozoa</taxon>
        <taxon>Nematoda</taxon>
        <taxon>Chromadorea</taxon>
        <taxon>Rhabditida</taxon>
        <taxon>Spirurina</taxon>
        <taxon>Ascaridomorpha</taxon>
        <taxon>Ascaridoidea</taxon>
        <taxon>Toxocaridae</taxon>
        <taxon>Toxocara</taxon>
    </lineage>
</organism>
<dbReference type="WBParaSite" id="TCNE_0000087501-mRNA-1">
    <property type="protein sequence ID" value="TCNE_0000087501-mRNA-1"/>
    <property type="gene ID" value="TCNE_0000087501"/>
</dbReference>
<dbReference type="AlphaFoldDB" id="A0A183TXA6"/>
<reference evidence="1 2" key="2">
    <citation type="submission" date="2018-11" db="EMBL/GenBank/DDBJ databases">
        <authorList>
            <consortium name="Pathogen Informatics"/>
        </authorList>
    </citation>
    <scope>NUCLEOTIDE SEQUENCE [LARGE SCALE GENOMIC DNA]</scope>
</reference>
<gene>
    <name evidence="1" type="ORF">TCNE_LOCUS876</name>
</gene>
<proteinExistence type="predicted"/>
<dbReference type="Proteomes" id="UP000050794">
    <property type="component" value="Unassembled WGS sequence"/>
</dbReference>
<sequence length="71" mass="7799">MAISLYYLQNYCLLEYANRCSGIVTLNTTYTMREGVVDKMLSGAGGVVEMAAVLGKNRFRFANSGIRAILV</sequence>
<evidence type="ECO:0000313" key="2">
    <source>
        <dbReference type="Proteomes" id="UP000050794"/>
    </source>
</evidence>
<evidence type="ECO:0000313" key="3">
    <source>
        <dbReference type="WBParaSite" id="TCNE_0000087501-mRNA-1"/>
    </source>
</evidence>
<accession>A0A183TXA6</accession>
<dbReference type="EMBL" id="UYWY01000513">
    <property type="protein sequence ID" value="VDM25014.1"/>
    <property type="molecule type" value="Genomic_DNA"/>
</dbReference>
<reference evidence="3" key="1">
    <citation type="submission" date="2016-06" db="UniProtKB">
        <authorList>
            <consortium name="WormBaseParasite"/>
        </authorList>
    </citation>
    <scope>IDENTIFICATION</scope>
</reference>